<proteinExistence type="evidence at transcript level"/>
<name>C4J327_MAIZE</name>
<evidence type="ECO:0000313" key="1">
    <source>
        <dbReference type="EMBL" id="ACR35577.1"/>
    </source>
</evidence>
<protein>
    <submittedName>
        <fullName evidence="1">Uncharacterized protein</fullName>
    </submittedName>
</protein>
<dbReference type="AlphaFoldDB" id="C4J327"/>
<reference evidence="1" key="1">
    <citation type="journal article" date="2009" name="PLoS Genet.">
        <title>Sequencing, mapping, and analysis of 27,455 maize full-length cDNAs.</title>
        <authorList>
            <person name="Soderlund C."/>
            <person name="Descour A."/>
            <person name="Kudrna D."/>
            <person name="Bomhoff M."/>
            <person name="Boyd L."/>
            <person name="Currie J."/>
            <person name="Angelova A."/>
            <person name="Collura K."/>
            <person name="Wissotski M."/>
            <person name="Ashley E."/>
            <person name="Morrow D."/>
            <person name="Fernandes J."/>
            <person name="Walbot V."/>
            <person name="Yu Y."/>
        </authorList>
    </citation>
    <scope>NUCLEOTIDE SEQUENCE</scope>
    <source>
        <strain evidence="1">B73</strain>
    </source>
</reference>
<accession>C4J327</accession>
<sequence length="101" mass="11518">MNLLVPFSLSSLQQGITTENNMQANPEPIWIVGHENPSCFLFEPKVSNKGAPCFHLQSAFIDVLTNLKHHKEHLLTRALTHVFLHPLRDILQAARILKRFP</sequence>
<organism evidence="1">
    <name type="scientific">Zea mays</name>
    <name type="common">Maize</name>
    <dbReference type="NCBI Taxonomy" id="4577"/>
    <lineage>
        <taxon>Eukaryota</taxon>
        <taxon>Viridiplantae</taxon>
        <taxon>Streptophyta</taxon>
        <taxon>Embryophyta</taxon>
        <taxon>Tracheophyta</taxon>
        <taxon>Spermatophyta</taxon>
        <taxon>Magnoliopsida</taxon>
        <taxon>Liliopsida</taxon>
        <taxon>Poales</taxon>
        <taxon>Poaceae</taxon>
        <taxon>PACMAD clade</taxon>
        <taxon>Panicoideae</taxon>
        <taxon>Andropogonodae</taxon>
        <taxon>Andropogoneae</taxon>
        <taxon>Tripsacinae</taxon>
        <taxon>Zea</taxon>
    </lineage>
</organism>
<dbReference type="EMBL" id="BT085224">
    <property type="protein sequence ID" value="ACR35577.1"/>
    <property type="molecule type" value="mRNA"/>
</dbReference>